<evidence type="ECO:0000256" key="10">
    <source>
        <dbReference type="ARBA" id="ARBA00023170"/>
    </source>
</evidence>
<evidence type="ECO:0000256" key="8">
    <source>
        <dbReference type="ARBA" id="ARBA00022989"/>
    </source>
</evidence>
<feature type="chain" id="PRO_5013782379" evidence="12">
    <location>
        <begin position="25"/>
        <end position="627"/>
    </location>
</feature>
<evidence type="ECO:0000256" key="6">
    <source>
        <dbReference type="ARBA" id="ARBA00022729"/>
    </source>
</evidence>
<dbReference type="Pfam" id="PF13855">
    <property type="entry name" value="LRR_8"/>
    <property type="match status" value="1"/>
</dbReference>
<evidence type="ECO:0000313" key="14">
    <source>
        <dbReference type="EMBL" id="PIN02638.1"/>
    </source>
</evidence>
<dbReference type="Gene3D" id="3.80.10.10">
    <property type="entry name" value="Ribonuclease Inhibitor"/>
    <property type="match status" value="2"/>
</dbReference>
<keyword evidence="8" id="KW-1133">Transmembrane helix</keyword>
<dbReference type="Pfam" id="PF08263">
    <property type="entry name" value="LRRNT_2"/>
    <property type="match status" value="1"/>
</dbReference>
<dbReference type="InterPro" id="IPR001611">
    <property type="entry name" value="Leu-rich_rpt"/>
</dbReference>
<keyword evidence="10" id="KW-0675">Receptor</keyword>
<dbReference type="STRING" id="429701.A0A2G9GBE7"/>
<comment type="similarity">
    <text evidence="2">Belongs to the RLP family.</text>
</comment>
<evidence type="ECO:0000313" key="15">
    <source>
        <dbReference type="Proteomes" id="UP000231279"/>
    </source>
</evidence>
<keyword evidence="3" id="KW-1003">Cell membrane</keyword>
<reference evidence="15" key="1">
    <citation type="journal article" date="2018" name="Gigascience">
        <title>Genome assembly of the Pink Ipe (Handroanthus impetiginosus, Bignoniaceae), a highly valued, ecologically keystone Neotropical timber forest tree.</title>
        <authorList>
            <person name="Silva-Junior O.B."/>
            <person name="Grattapaglia D."/>
            <person name="Novaes E."/>
            <person name="Collevatti R.G."/>
        </authorList>
    </citation>
    <scope>NUCLEOTIDE SEQUENCE [LARGE SCALE GENOMIC DNA]</scope>
    <source>
        <strain evidence="15">cv. UFG-1</strain>
    </source>
</reference>
<dbReference type="SMART" id="SM00369">
    <property type="entry name" value="LRR_TYP"/>
    <property type="match status" value="7"/>
</dbReference>
<dbReference type="PANTHER" id="PTHR48061:SF2">
    <property type="entry name" value="RECEPTOR LIKE PROTEIN 30-LIKE"/>
    <property type="match status" value="1"/>
</dbReference>
<dbReference type="PRINTS" id="PR00019">
    <property type="entry name" value="LEURICHRPT"/>
</dbReference>
<evidence type="ECO:0000256" key="12">
    <source>
        <dbReference type="SAM" id="SignalP"/>
    </source>
</evidence>
<dbReference type="GO" id="GO:0005886">
    <property type="term" value="C:plasma membrane"/>
    <property type="evidence" value="ECO:0007669"/>
    <property type="project" value="UniProtKB-SubCell"/>
</dbReference>
<proteinExistence type="inferred from homology"/>
<evidence type="ECO:0000256" key="4">
    <source>
        <dbReference type="ARBA" id="ARBA00022614"/>
    </source>
</evidence>
<accession>A0A2G9GBE7</accession>
<comment type="caution">
    <text evidence="14">The sequence shown here is derived from an EMBL/GenBank/DDBJ whole genome shotgun (WGS) entry which is preliminary data.</text>
</comment>
<dbReference type="Proteomes" id="UP000231279">
    <property type="component" value="Unassembled WGS sequence"/>
</dbReference>
<gene>
    <name evidence="14" type="ORF">CDL12_24849</name>
</gene>
<dbReference type="GO" id="GO:0006952">
    <property type="term" value="P:defense response"/>
    <property type="evidence" value="ECO:0007669"/>
    <property type="project" value="UniProtKB-ARBA"/>
</dbReference>
<feature type="signal peptide" evidence="12">
    <location>
        <begin position="1"/>
        <end position="24"/>
    </location>
</feature>
<protein>
    <submittedName>
        <fullName evidence="14">Ran GTPase-activating protein</fullName>
    </submittedName>
</protein>
<keyword evidence="6 12" id="KW-0732">Signal</keyword>
<comment type="subcellular location">
    <subcellularLocation>
        <location evidence="1">Cell membrane</location>
        <topology evidence="1">Single-pass type I membrane protein</topology>
    </subcellularLocation>
</comment>
<evidence type="ECO:0000256" key="11">
    <source>
        <dbReference type="ARBA" id="ARBA00023180"/>
    </source>
</evidence>
<dbReference type="InterPro" id="IPR032675">
    <property type="entry name" value="LRR_dom_sf"/>
</dbReference>
<evidence type="ECO:0000256" key="9">
    <source>
        <dbReference type="ARBA" id="ARBA00023136"/>
    </source>
</evidence>
<dbReference type="FunFam" id="3.80.10.10:FF:000470">
    <property type="entry name" value="LRR receptor-like serine/threonine-protein kinase RPK2"/>
    <property type="match status" value="1"/>
</dbReference>
<name>A0A2G9GBE7_9LAMI</name>
<keyword evidence="7" id="KW-0677">Repeat</keyword>
<keyword evidence="9" id="KW-0472">Membrane</keyword>
<sequence>MRFQMFSTTFFILIFFSNSNLGISQCLQDQKELLLQFRNNLAYDSSLSTKLVQWNESLDCCQWNGVKCDVKGHVSSLDLSSESISGGISDSSSSLFKLVFLQNLNLAQNSFDSVEFPSGFGQLMELRYLNLSNSGFLGQIPLDLSRLTRLVDHDLSSTFSLSLMIENPDLGRLIQNFTRLRELYLDGVNISAKGDEWCNAISSSLPDLRVFSLSNAYLKGPFDSSLVKLQSLSVIRLDGNTISSPFPEFFADFSNLQFIGPVPSFAFLKKLTTINLHANRLTGQIPDSLWEGLENLDFLDLSENSLEDVNEEVPISSLFPRLGSLMLASCKLQKLPLLKNQSSLMMLDLAENQLEGEFPTGYGKLKSLRILNLRRNNLSGDIPDTFPVGCALETLDLSWNFLKGKVPKSLAKCTETEIINLSNNELNDSFPCWLRNLCKLRVLVLSFNKFHGNISCLHENTNNWPNLQIINIASNNFNGILPANLFRNLKALMVVKMLDHLHLYLAETNIYYQDSITVTVKGLDIDLQKILTIFTSIDFSNNHFQGIIPDTLGDMKSLYILNFSRNALSGHIPSSIGNLRKLESLDLSFNNLSGRSRLRLEESHRAAKCRRSQRVLTLEMMGFVGFD</sequence>
<keyword evidence="4" id="KW-0433">Leucine-rich repeat</keyword>
<evidence type="ECO:0000256" key="1">
    <source>
        <dbReference type="ARBA" id="ARBA00004251"/>
    </source>
</evidence>
<keyword evidence="11" id="KW-0325">Glycoprotein</keyword>
<dbReference type="GO" id="GO:0051707">
    <property type="term" value="P:response to other organism"/>
    <property type="evidence" value="ECO:0007669"/>
    <property type="project" value="UniProtKB-ARBA"/>
</dbReference>
<dbReference type="OrthoDB" id="1394818at2759"/>
<feature type="domain" description="Leucine-rich repeat-containing N-terminal plant-type" evidence="13">
    <location>
        <begin position="28"/>
        <end position="69"/>
    </location>
</feature>
<dbReference type="InterPro" id="IPR046956">
    <property type="entry name" value="RLP23-like"/>
</dbReference>
<dbReference type="SUPFAM" id="SSF52047">
    <property type="entry name" value="RNI-like"/>
    <property type="match status" value="1"/>
</dbReference>
<keyword evidence="5" id="KW-0812">Transmembrane</keyword>
<evidence type="ECO:0000259" key="13">
    <source>
        <dbReference type="Pfam" id="PF08263"/>
    </source>
</evidence>
<dbReference type="GO" id="GO:0051606">
    <property type="term" value="P:detection of stimulus"/>
    <property type="evidence" value="ECO:0007669"/>
    <property type="project" value="UniProtKB-ARBA"/>
</dbReference>
<dbReference type="PANTHER" id="PTHR48061">
    <property type="entry name" value="LEUCINE-RICH REPEAT RECEPTOR PROTEIN KINASE EMS1-LIKE-RELATED"/>
    <property type="match status" value="1"/>
</dbReference>
<evidence type="ECO:0000256" key="7">
    <source>
        <dbReference type="ARBA" id="ARBA00022737"/>
    </source>
</evidence>
<dbReference type="AlphaFoldDB" id="A0A2G9GBE7"/>
<keyword evidence="15" id="KW-1185">Reference proteome</keyword>
<evidence type="ECO:0000256" key="3">
    <source>
        <dbReference type="ARBA" id="ARBA00022475"/>
    </source>
</evidence>
<evidence type="ECO:0000256" key="2">
    <source>
        <dbReference type="ARBA" id="ARBA00009592"/>
    </source>
</evidence>
<dbReference type="InterPro" id="IPR003591">
    <property type="entry name" value="Leu-rich_rpt_typical-subtyp"/>
</dbReference>
<organism evidence="14 15">
    <name type="scientific">Handroanthus impetiginosus</name>
    <dbReference type="NCBI Taxonomy" id="429701"/>
    <lineage>
        <taxon>Eukaryota</taxon>
        <taxon>Viridiplantae</taxon>
        <taxon>Streptophyta</taxon>
        <taxon>Embryophyta</taxon>
        <taxon>Tracheophyta</taxon>
        <taxon>Spermatophyta</taxon>
        <taxon>Magnoliopsida</taxon>
        <taxon>eudicotyledons</taxon>
        <taxon>Gunneridae</taxon>
        <taxon>Pentapetalae</taxon>
        <taxon>asterids</taxon>
        <taxon>lamiids</taxon>
        <taxon>Lamiales</taxon>
        <taxon>Bignoniaceae</taxon>
        <taxon>Crescentiina</taxon>
        <taxon>Tabebuia alliance</taxon>
        <taxon>Handroanthus</taxon>
    </lineage>
</organism>
<dbReference type="InterPro" id="IPR013210">
    <property type="entry name" value="LRR_N_plant-typ"/>
</dbReference>
<dbReference type="Pfam" id="PF00560">
    <property type="entry name" value="LRR_1"/>
    <property type="match status" value="5"/>
</dbReference>
<dbReference type="EMBL" id="NKXS01005833">
    <property type="protein sequence ID" value="PIN02638.1"/>
    <property type="molecule type" value="Genomic_DNA"/>
</dbReference>
<evidence type="ECO:0000256" key="5">
    <source>
        <dbReference type="ARBA" id="ARBA00022692"/>
    </source>
</evidence>